<dbReference type="KEGG" id="vbh:CMV30_16275"/>
<dbReference type="PANTHER" id="PTHR43201:SF8">
    <property type="entry name" value="ACYL-COA SYNTHETASE FAMILY MEMBER 3"/>
    <property type="match status" value="1"/>
</dbReference>
<dbReference type="Pfam" id="PF13193">
    <property type="entry name" value="AMP-binding_C"/>
    <property type="match status" value="1"/>
</dbReference>
<accession>A0A290QA33</accession>
<keyword evidence="5" id="KW-1185">Reference proteome</keyword>
<evidence type="ECO:0000313" key="4">
    <source>
        <dbReference type="EMBL" id="ATC65374.1"/>
    </source>
</evidence>
<dbReference type="EMBL" id="CP023344">
    <property type="protein sequence ID" value="ATC65374.1"/>
    <property type="molecule type" value="Genomic_DNA"/>
</dbReference>
<dbReference type="InterPro" id="IPR042099">
    <property type="entry name" value="ANL_N_sf"/>
</dbReference>
<dbReference type="InterPro" id="IPR000873">
    <property type="entry name" value="AMP-dep_synth/lig_dom"/>
</dbReference>
<dbReference type="RefSeq" id="WP_096057004.1">
    <property type="nucleotide sequence ID" value="NZ_CP023344.1"/>
</dbReference>
<keyword evidence="4" id="KW-0436">Ligase</keyword>
<dbReference type="GO" id="GO:0006631">
    <property type="term" value="P:fatty acid metabolic process"/>
    <property type="evidence" value="ECO:0007669"/>
    <property type="project" value="TreeGrafter"/>
</dbReference>
<evidence type="ECO:0000259" key="3">
    <source>
        <dbReference type="Pfam" id="PF13193"/>
    </source>
</evidence>
<dbReference type="SUPFAM" id="SSF56801">
    <property type="entry name" value="Acetyl-CoA synthetase-like"/>
    <property type="match status" value="1"/>
</dbReference>
<name>A0A290QA33_9BACT</name>
<dbReference type="Gene3D" id="3.40.50.12780">
    <property type="entry name" value="N-terminal domain of ligase-like"/>
    <property type="match status" value="1"/>
</dbReference>
<protein>
    <submittedName>
        <fullName evidence="4">O-succinylbenzoate--CoA ligase</fullName>
    </submittedName>
</protein>
<evidence type="ECO:0000256" key="1">
    <source>
        <dbReference type="ARBA" id="ARBA00006432"/>
    </source>
</evidence>
<reference evidence="4 5" key="1">
    <citation type="submission" date="2017-09" db="EMBL/GenBank/DDBJ databases">
        <title>Complete genome sequence of Verrucomicrobial strain HZ-65, isolated from freshwater.</title>
        <authorList>
            <person name="Choi A."/>
        </authorList>
    </citation>
    <scope>NUCLEOTIDE SEQUENCE [LARGE SCALE GENOMIC DNA]</scope>
    <source>
        <strain evidence="4 5">HZ-65</strain>
    </source>
</reference>
<dbReference type="AlphaFoldDB" id="A0A290QA33"/>
<dbReference type="InterPro" id="IPR045851">
    <property type="entry name" value="AMP-bd_C_sf"/>
</dbReference>
<dbReference type="Proteomes" id="UP000217265">
    <property type="component" value="Chromosome"/>
</dbReference>
<dbReference type="InterPro" id="IPR025110">
    <property type="entry name" value="AMP-bd_C"/>
</dbReference>
<evidence type="ECO:0000313" key="5">
    <source>
        <dbReference type="Proteomes" id="UP000217265"/>
    </source>
</evidence>
<proteinExistence type="inferred from homology"/>
<feature type="domain" description="AMP-dependent synthetase/ligase" evidence="2">
    <location>
        <begin position="62"/>
        <end position="263"/>
    </location>
</feature>
<comment type="similarity">
    <text evidence="1">Belongs to the ATP-dependent AMP-binding enzyme family.</text>
</comment>
<dbReference type="Gene3D" id="3.30.300.30">
    <property type="match status" value="1"/>
</dbReference>
<dbReference type="Pfam" id="PF00501">
    <property type="entry name" value="AMP-binding"/>
    <property type="match status" value="1"/>
</dbReference>
<dbReference type="OrthoDB" id="9757771at2"/>
<evidence type="ECO:0000259" key="2">
    <source>
        <dbReference type="Pfam" id="PF00501"/>
    </source>
</evidence>
<sequence length="398" mass="42269">MERAELRKLVEATGCAVERGGFVFLCDPKWGAEERAQLAEILVEAERGGGGESGRGWLCVPSGGTSGRLKFARHDEQTLGAAVSGFCGHFGLTRVNAVDVLPPHHVSGLMARVRCAVTGGRHVSWSWKELEAGVRPELAAVADGWVLSVVPTQLQRLMGSVAAVEWLRGFRVIFVGGGPAWAELTEEAAKAGLPVSLCYGMTETAAMMAALRPEEFAAGGRSCGAVMPHARVEIVDDATGEEVAAGETGLVRIGGGSLLRGYFPEQPGGVSGEDGARVFVTEDLGRMDERGQLHVIGRRDAVIITGGKKVFPAEVEAVLRASGEFADVAVIGAADTEWGQRVVAFYPAGRKALDMQRVEAALESIAGYKRPKAFVAVAAWPRNEQGKVNREALRRIAE</sequence>
<dbReference type="GO" id="GO:0031956">
    <property type="term" value="F:medium-chain fatty acid-CoA ligase activity"/>
    <property type="evidence" value="ECO:0007669"/>
    <property type="project" value="TreeGrafter"/>
</dbReference>
<feature type="domain" description="AMP-binding enzyme C-terminal" evidence="3">
    <location>
        <begin position="314"/>
        <end position="387"/>
    </location>
</feature>
<gene>
    <name evidence="4" type="ORF">CMV30_16275</name>
</gene>
<dbReference type="PANTHER" id="PTHR43201">
    <property type="entry name" value="ACYL-COA SYNTHETASE"/>
    <property type="match status" value="1"/>
</dbReference>
<organism evidence="4 5">
    <name type="scientific">Nibricoccus aquaticus</name>
    <dbReference type="NCBI Taxonomy" id="2576891"/>
    <lineage>
        <taxon>Bacteria</taxon>
        <taxon>Pseudomonadati</taxon>
        <taxon>Verrucomicrobiota</taxon>
        <taxon>Opitutia</taxon>
        <taxon>Opitutales</taxon>
        <taxon>Opitutaceae</taxon>
        <taxon>Nibricoccus</taxon>
    </lineage>
</organism>